<evidence type="ECO:0000256" key="4">
    <source>
        <dbReference type="SAM" id="Phobius"/>
    </source>
</evidence>
<dbReference type="Pfam" id="PF14226">
    <property type="entry name" value="DIOX_N"/>
    <property type="match status" value="1"/>
</dbReference>
<gene>
    <name evidence="7" type="ORF">STAS_29528</name>
</gene>
<evidence type="ECO:0000256" key="1">
    <source>
        <dbReference type="ARBA" id="ARBA00022723"/>
    </source>
</evidence>
<evidence type="ECO:0000256" key="3">
    <source>
        <dbReference type="SAM" id="MobiDB-lite"/>
    </source>
</evidence>
<dbReference type="GO" id="GO:0003682">
    <property type="term" value="F:chromatin binding"/>
    <property type="evidence" value="ECO:0007669"/>
    <property type="project" value="InterPro"/>
</dbReference>
<dbReference type="GO" id="GO:0046872">
    <property type="term" value="F:metal ion binding"/>
    <property type="evidence" value="ECO:0007669"/>
    <property type="project" value="UniProtKB-KW"/>
</dbReference>
<organism evidence="7 8">
    <name type="scientific">Striga asiatica</name>
    <name type="common">Asiatic witchweed</name>
    <name type="synonym">Buchnera asiatica</name>
    <dbReference type="NCBI Taxonomy" id="4170"/>
    <lineage>
        <taxon>Eukaryota</taxon>
        <taxon>Viridiplantae</taxon>
        <taxon>Streptophyta</taxon>
        <taxon>Embryophyta</taxon>
        <taxon>Tracheophyta</taxon>
        <taxon>Spermatophyta</taxon>
        <taxon>Magnoliopsida</taxon>
        <taxon>eudicotyledons</taxon>
        <taxon>Gunneridae</taxon>
        <taxon>Pentapetalae</taxon>
        <taxon>asterids</taxon>
        <taxon>lamiids</taxon>
        <taxon>Lamiales</taxon>
        <taxon>Orobanchaceae</taxon>
        <taxon>Buchnereae</taxon>
        <taxon>Striga</taxon>
    </lineage>
</organism>
<evidence type="ECO:0000313" key="7">
    <source>
        <dbReference type="EMBL" id="GER52109.1"/>
    </source>
</evidence>
<feature type="transmembrane region" description="Helical" evidence="4">
    <location>
        <begin position="262"/>
        <end position="282"/>
    </location>
</feature>
<dbReference type="InterPro" id="IPR032001">
    <property type="entry name" value="SAWADEE_dom"/>
</dbReference>
<keyword evidence="4" id="KW-0472">Membrane</keyword>
<reference evidence="8" key="1">
    <citation type="journal article" date="2019" name="Curr. Biol.">
        <title>Genome Sequence of Striga asiatica Provides Insight into the Evolution of Plant Parasitism.</title>
        <authorList>
            <person name="Yoshida S."/>
            <person name="Kim S."/>
            <person name="Wafula E.K."/>
            <person name="Tanskanen J."/>
            <person name="Kim Y.M."/>
            <person name="Honaas L."/>
            <person name="Yang Z."/>
            <person name="Spallek T."/>
            <person name="Conn C.E."/>
            <person name="Ichihashi Y."/>
            <person name="Cheong K."/>
            <person name="Cui S."/>
            <person name="Der J.P."/>
            <person name="Gundlach H."/>
            <person name="Jiao Y."/>
            <person name="Hori C."/>
            <person name="Ishida J.K."/>
            <person name="Kasahara H."/>
            <person name="Kiba T."/>
            <person name="Kim M.S."/>
            <person name="Koo N."/>
            <person name="Laohavisit A."/>
            <person name="Lee Y.H."/>
            <person name="Lumba S."/>
            <person name="McCourt P."/>
            <person name="Mortimer J.C."/>
            <person name="Mutuku J.M."/>
            <person name="Nomura T."/>
            <person name="Sasaki-Sekimoto Y."/>
            <person name="Seto Y."/>
            <person name="Wang Y."/>
            <person name="Wakatake T."/>
            <person name="Sakakibara H."/>
            <person name="Demura T."/>
            <person name="Yamaguchi S."/>
            <person name="Yoneyama K."/>
            <person name="Manabe R.I."/>
            <person name="Nelson D.C."/>
            <person name="Schulman A.H."/>
            <person name="Timko M.P."/>
            <person name="dePamphilis C.W."/>
            <person name="Choi D."/>
            <person name="Shirasu K."/>
        </authorList>
    </citation>
    <scope>NUCLEOTIDE SEQUENCE [LARGE SCALE GENOMIC DNA]</scope>
    <source>
        <strain evidence="8">cv. UVA1</strain>
    </source>
</reference>
<keyword evidence="4" id="KW-0812">Transmembrane</keyword>
<keyword evidence="4" id="KW-1133">Transmembrane helix</keyword>
<dbReference type="OrthoDB" id="1928184at2759"/>
<dbReference type="Pfam" id="PF16719">
    <property type="entry name" value="SAWADEE"/>
    <property type="match status" value="1"/>
</dbReference>
<dbReference type="GO" id="GO:0016706">
    <property type="term" value="F:2-oxoglutarate-dependent dioxygenase activity"/>
    <property type="evidence" value="ECO:0007669"/>
    <property type="project" value="UniProtKB-ARBA"/>
</dbReference>
<sequence>MAVEPLPAAQSVSFRAPPPSPVAPGRRSPFSNEDVLTEYLEQSLKVPDLILPDRVFPKQKSAQNPQKVDLQDLISPEKDSVGEISEMVAQTGCLEVVNHGIPRDLIRLVLFLSAGIFEIPTEKKKAATRSTERRYGFEEAHGEEENGDQSEEFLWCGDEGMRSEMEGIWPFGYSNFSGSTNFHVYSKKGWFSFCPNEDSIVITIGDRLQVWSGGEYKHVIGHPIFKDEAEKCISMGFLFCPPNLKNTVKDDKSVTITLSQQIIFAVLITLVYQFSFYIYHMWKRKTEKKRFYSTGFCVCQCVRVEKKMDDKFETVKKEDDDLPEFTLSEVLQMEKSFKKLKDTPIGQELYEELSVKFSSSPYRSEKPPIKWEQVQVWFQNKQTALSAEVVPSSADEPKVESKAVITEKRTKAPTISASEAAKVLPDLIFEAQSAKDNAWFDVASFLSYRVLHSGELVVRVRFSGFGKDEDEWVSVKRAVRERSIPLENSECHKVDIGDLMLCYREAEHNALYCDARVTEIERKPHGGNQCTCIFTVRYEDDYSEVVFSC</sequence>
<feature type="region of interest" description="Disordered" evidence="3">
    <location>
        <begin position="1"/>
        <end position="29"/>
    </location>
</feature>
<dbReference type="PANTHER" id="PTHR33827">
    <property type="entry name" value="PROTEIN SAWADEE HOMEODOMAIN HOMOLOG 2"/>
    <property type="match status" value="1"/>
</dbReference>
<evidence type="ECO:0000256" key="2">
    <source>
        <dbReference type="ARBA" id="ARBA00023004"/>
    </source>
</evidence>
<dbReference type="InterPro" id="IPR027443">
    <property type="entry name" value="IPNS-like_sf"/>
</dbReference>
<dbReference type="Gene3D" id="2.40.50.40">
    <property type="match status" value="1"/>
</dbReference>
<protein>
    <submittedName>
        <fullName evidence="7">2-oxoglutarate (2OG) and Fe(II)-dependent oxygenase superfamily protein</fullName>
    </submittedName>
</protein>
<dbReference type="Gene3D" id="2.60.120.330">
    <property type="entry name" value="B-lactam Antibiotic, Isopenicillin N Synthase, Chain"/>
    <property type="match status" value="2"/>
</dbReference>
<keyword evidence="2" id="KW-0408">Iron</keyword>
<accession>A0A5A7R3S1</accession>
<proteinExistence type="predicted"/>
<dbReference type="InterPro" id="IPR026992">
    <property type="entry name" value="DIOX_N"/>
</dbReference>
<feature type="domain" description="SAWADEE" evidence="6">
    <location>
        <begin position="427"/>
        <end position="541"/>
    </location>
</feature>
<evidence type="ECO:0000259" key="5">
    <source>
        <dbReference type="Pfam" id="PF14226"/>
    </source>
</evidence>
<dbReference type="Proteomes" id="UP000325081">
    <property type="component" value="Unassembled WGS sequence"/>
</dbReference>
<dbReference type="EMBL" id="BKCP01010070">
    <property type="protein sequence ID" value="GER52109.1"/>
    <property type="molecule type" value="Genomic_DNA"/>
</dbReference>
<dbReference type="PANTHER" id="PTHR33827:SF2">
    <property type="entry name" value="PROTEIN SAWADEE HOMEODOMAIN HOMOLOG 1"/>
    <property type="match status" value="1"/>
</dbReference>
<dbReference type="Gene3D" id="2.30.30.140">
    <property type="match status" value="1"/>
</dbReference>
<evidence type="ECO:0000313" key="8">
    <source>
        <dbReference type="Proteomes" id="UP000325081"/>
    </source>
</evidence>
<dbReference type="AlphaFoldDB" id="A0A5A7R3S1"/>
<name>A0A5A7R3S1_STRAF</name>
<keyword evidence="1" id="KW-0479">Metal-binding</keyword>
<comment type="caution">
    <text evidence="7">The sequence shown here is derived from an EMBL/GenBank/DDBJ whole genome shotgun (WGS) entry which is preliminary data.</text>
</comment>
<keyword evidence="8" id="KW-1185">Reference proteome</keyword>
<dbReference type="InterPro" id="IPR039276">
    <property type="entry name" value="SHH1/2"/>
</dbReference>
<feature type="domain" description="Non-haem dioxygenase N-terminal" evidence="5">
    <location>
        <begin position="68"/>
        <end position="151"/>
    </location>
</feature>
<dbReference type="SUPFAM" id="SSF51197">
    <property type="entry name" value="Clavaminate synthase-like"/>
    <property type="match status" value="1"/>
</dbReference>
<evidence type="ECO:0000259" key="6">
    <source>
        <dbReference type="Pfam" id="PF16719"/>
    </source>
</evidence>